<evidence type="ECO:0000256" key="3">
    <source>
        <dbReference type="ARBA" id="ARBA00022842"/>
    </source>
</evidence>
<evidence type="ECO:0000259" key="4">
    <source>
        <dbReference type="Pfam" id="PF01648"/>
    </source>
</evidence>
<reference evidence="5 6" key="1">
    <citation type="journal article" date="2010" name="Cell Res.">
        <title>Complete genome sequence of the rifamycin SV-producing Amycolatopsis mediterranei U32 revealed its genetic characteristics in phylogeny and metabolism.</title>
        <authorList>
            <person name="Zhao W."/>
            <person name="Zhong Y."/>
            <person name="Yuan H."/>
            <person name="Wang J."/>
            <person name="Zheng H."/>
            <person name="Wang Y."/>
            <person name="Cen X."/>
            <person name="Xu F."/>
            <person name="Bai J."/>
            <person name="Han X."/>
            <person name="Lu G."/>
            <person name="Zhu Y."/>
            <person name="Shao Z."/>
            <person name="Yan H."/>
            <person name="Li C."/>
            <person name="Peng N."/>
            <person name="Zhang Z."/>
            <person name="Zhang Y."/>
            <person name="Lin W."/>
            <person name="Fan Y."/>
            <person name="Qin Z."/>
            <person name="Hu Y."/>
            <person name="Zhu B."/>
            <person name="Wang S."/>
            <person name="Ding X."/>
            <person name="Zhao G.P."/>
        </authorList>
    </citation>
    <scope>NUCLEOTIDE SEQUENCE [LARGE SCALE GENOMIC DNA]</scope>
    <source>
        <strain evidence="6">U-32</strain>
    </source>
</reference>
<proteinExistence type="predicted"/>
<dbReference type="EMBL" id="CP002000">
    <property type="protein sequence ID" value="ADJ45407.1"/>
    <property type="molecule type" value="Genomic_DNA"/>
</dbReference>
<evidence type="ECO:0000313" key="5">
    <source>
        <dbReference type="EMBL" id="ADJ45407.1"/>
    </source>
</evidence>
<dbReference type="OrthoDB" id="517356at2"/>
<dbReference type="SUPFAM" id="SSF56214">
    <property type="entry name" value="4'-phosphopantetheinyl transferase"/>
    <property type="match status" value="1"/>
</dbReference>
<sequence>MRLGIDLLGAGELDRLCRRRWFTRYAFAPAELAHAADLSGARKEEFLAGRFAAKEAVMKVLGVGLFDGVLPCDIAVVAAPGGPPGVTLCRSAGRAAELAGISQVTVSITHKNGMVAAVAAGW</sequence>
<dbReference type="InterPro" id="IPR008278">
    <property type="entry name" value="4-PPantetheinyl_Trfase_dom"/>
</dbReference>
<dbReference type="eggNOG" id="COG0736">
    <property type="taxonomic scope" value="Bacteria"/>
</dbReference>
<keyword evidence="1" id="KW-0808">Transferase</keyword>
<keyword evidence="2" id="KW-0479">Metal-binding</keyword>
<evidence type="ECO:0000313" key="6">
    <source>
        <dbReference type="Proteomes" id="UP000000328"/>
    </source>
</evidence>
<dbReference type="GO" id="GO:0006633">
    <property type="term" value="P:fatty acid biosynthetic process"/>
    <property type="evidence" value="ECO:0007669"/>
    <property type="project" value="InterPro"/>
</dbReference>
<dbReference type="HOGENOM" id="CLU_089696_0_1_11"/>
<evidence type="ECO:0000256" key="2">
    <source>
        <dbReference type="ARBA" id="ARBA00022723"/>
    </source>
</evidence>
<dbReference type="Gene3D" id="3.90.470.20">
    <property type="entry name" value="4'-phosphopantetheinyl transferase domain"/>
    <property type="match status" value="1"/>
</dbReference>
<evidence type="ECO:0000256" key="1">
    <source>
        <dbReference type="ARBA" id="ARBA00022679"/>
    </source>
</evidence>
<dbReference type="AlphaFoldDB" id="A0A0H3D568"/>
<organism evidence="5 6">
    <name type="scientific">Amycolatopsis mediterranei (strain U-32)</name>
    <dbReference type="NCBI Taxonomy" id="749927"/>
    <lineage>
        <taxon>Bacteria</taxon>
        <taxon>Bacillati</taxon>
        <taxon>Actinomycetota</taxon>
        <taxon>Actinomycetes</taxon>
        <taxon>Pseudonocardiales</taxon>
        <taxon>Pseudonocardiaceae</taxon>
        <taxon>Amycolatopsis</taxon>
    </lineage>
</organism>
<feature type="domain" description="4'-phosphopantetheinyl transferase" evidence="4">
    <location>
        <begin position="3"/>
        <end position="96"/>
    </location>
</feature>
<dbReference type="KEGG" id="amd:AMED_3624"/>
<dbReference type="Pfam" id="PF01648">
    <property type="entry name" value="ACPS"/>
    <property type="match status" value="1"/>
</dbReference>
<dbReference type="GeneID" id="92871376"/>
<gene>
    <name evidence="5" type="primary">acpS</name>
    <name evidence="5" type="ordered locus">AMED_3624</name>
</gene>
<keyword evidence="3" id="KW-0460">Magnesium</keyword>
<dbReference type="PATRIC" id="fig|749927.5.peg.3745"/>
<protein>
    <submittedName>
        <fullName evidence="5">Holo-[acyl-carrier-protein] synthase</fullName>
    </submittedName>
</protein>
<dbReference type="RefSeq" id="WP_013225479.1">
    <property type="nucleotide sequence ID" value="NC_014318.1"/>
</dbReference>
<dbReference type="GO" id="GO:0008897">
    <property type="term" value="F:holo-[acyl-carrier-protein] synthase activity"/>
    <property type="evidence" value="ECO:0007669"/>
    <property type="project" value="InterPro"/>
</dbReference>
<dbReference type="InterPro" id="IPR004568">
    <property type="entry name" value="Ppantetheine-prot_Trfase_dom"/>
</dbReference>
<accession>A0A0H3D568</accession>
<name>A0A0H3D568_AMYMU</name>
<dbReference type="NCBIfam" id="TIGR00556">
    <property type="entry name" value="pantethn_trn"/>
    <property type="match status" value="1"/>
</dbReference>
<dbReference type="Proteomes" id="UP000000328">
    <property type="component" value="Chromosome"/>
</dbReference>
<dbReference type="InterPro" id="IPR037143">
    <property type="entry name" value="4-PPantetheinyl_Trfase_dom_sf"/>
</dbReference>
<dbReference type="GO" id="GO:0000287">
    <property type="term" value="F:magnesium ion binding"/>
    <property type="evidence" value="ECO:0007669"/>
    <property type="project" value="InterPro"/>
</dbReference>